<evidence type="ECO:0000313" key="2">
    <source>
        <dbReference type="EMBL" id="OMD08702.1"/>
    </source>
</evidence>
<dbReference type="EMBL" id="CP021965">
    <property type="protein sequence ID" value="AWV35950.1"/>
    <property type="molecule type" value="Genomic_DNA"/>
</dbReference>
<gene>
    <name evidence="2" type="ORF">BSO21_29680</name>
    <name evidence="1" type="ORF">CD191_26900</name>
</gene>
<reference evidence="2 3" key="1">
    <citation type="submission" date="2016-11" db="EMBL/GenBank/DDBJ databases">
        <title>Paenibacillus species isolates.</title>
        <authorList>
            <person name="Beno S.M."/>
        </authorList>
    </citation>
    <scope>NUCLEOTIDE SEQUENCE [LARGE SCALE GENOMIC DNA]</scope>
    <source>
        <strain evidence="2 3">FSL H7-0433</strain>
    </source>
</reference>
<proteinExistence type="predicted"/>
<evidence type="ECO:0000313" key="3">
    <source>
        <dbReference type="Proteomes" id="UP000187158"/>
    </source>
</evidence>
<dbReference type="AlphaFoldDB" id="A0A1R0WNX6"/>
<name>A0A1R0WNX6_9BACL</name>
<dbReference type="EMBL" id="MPVP01000377">
    <property type="protein sequence ID" value="OMD08702.1"/>
    <property type="molecule type" value="Genomic_DNA"/>
</dbReference>
<dbReference type="Proteomes" id="UP000249163">
    <property type="component" value="Chromosome"/>
</dbReference>
<dbReference type="Proteomes" id="UP000187158">
    <property type="component" value="Unassembled WGS sequence"/>
</dbReference>
<sequence>MEGYTLFFDKNSLKRGFTRLVKKWYIIEKYEQNTNKIYFITLGWKIPQIKSHSVKPKRSA</sequence>
<organism evidence="1 4">
    <name type="scientific">Paenibacillus odorifer</name>
    <dbReference type="NCBI Taxonomy" id="189426"/>
    <lineage>
        <taxon>Bacteria</taxon>
        <taxon>Bacillati</taxon>
        <taxon>Bacillota</taxon>
        <taxon>Bacilli</taxon>
        <taxon>Bacillales</taxon>
        <taxon>Paenibacillaceae</taxon>
        <taxon>Paenibacillus</taxon>
    </lineage>
</organism>
<evidence type="ECO:0000313" key="1">
    <source>
        <dbReference type="EMBL" id="AWV35950.1"/>
    </source>
</evidence>
<keyword evidence="3" id="KW-1185">Reference proteome</keyword>
<reference evidence="1 4" key="2">
    <citation type="submission" date="2017-06" db="EMBL/GenBank/DDBJ databases">
        <title>Complete genome sequence of Paenibacillus odorifer CBA7130.</title>
        <authorList>
            <person name="Nam Y.-D."/>
            <person name="Kang J."/>
            <person name="Chung W.-H."/>
        </authorList>
    </citation>
    <scope>NUCLEOTIDE SEQUENCE [LARGE SCALE GENOMIC DNA]</scope>
    <source>
        <strain evidence="1 4">CBA7130</strain>
    </source>
</reference>
<protein>
    <submittedName>
        <fullName evidence="1">Uncharacterized protein</fullName>
    </submittedName>
</protein>
<evidence type="ECO:0000313" key="4">
    <source>
        <dbReference type="Proteomes" id="UP000249163"/>
    </source>
</evidence>
<accession>A0A1R0WNX6</accession>